<protein>
    <submittedName>
        <fullName evidence="1">Uncharacterized protein</fullName>
    </submittedName>
</protein>
<organism evidence="1 2">
    <name type="scientific">Triticum turgidum subsp. durum</name>
    <name type="common">Durum wheat</name>
    <name type="synonym">Triticum durum</name>
    <dbReference type="NCBI Taxonomy" id="4567"/>
    <lineage>
        <taxon>Eukaryota</taxon>
        <taxon>Viridiplantae</taxon>
        <taxon>Streptophyta</taxon>
        <taxon>Embryophyta</taxon>
        <taxon>Tracheophyta</taxon>
        <taxon>Spermatophyta</taxon>
        <taxon>Magnoliopsida</taxon>
        <taxon>Liliopsida</taxon>
        <taxon>Poales</taxon>
        <taxon>Poaceae</taxon>
        <taxon>BOP clade</taxon>
        <taxon>Pooideae</taxon>
        <taxon>Triticodae</taxon>
        <taxon>Triticeae</taxon>
        <taxon>Triticinae</taxon>
        <taxon>Triticum</taxon>
    </lineage>
</organism>
<dbReference type="Proteomes" id="UP000324705">
    <property type="component" value="Chromosome 6A"/>
</dbReference>
<reference evidence="1 2" key="1">
    <citation type="submission" date="2017-09" db="EMBL/GenBank/DDBJ databases">
        <authorList>
            <consortium name="International Durum Wheat Genome Sequencing Consortium (IDWGSC)"/>
            <person name="Milanesi L."/>
        </authorList>
    </citation>
    <scope>NUCLEOTIDE SEQUENCE [LARGE SCALE GENOMIC DNA]</scope>
    <source>
        <strain evidence="2">cv. Svevo</strain>
    </source>
</reference>
<gene>
    <name evidence="1" type="ORF">TRITD_6Av1G105200</name>
</gene>
<sequence>MPDWLPTSVGSLASCTPFDIEDHIMGLCFLCADRPLQFQRLSTIPQHHWVSKLSDYDFSIEFLLGKLNIVADALFRRDSREEDRDC</sequence>
<dbReference type="AlphaFoldDB" id="A0A9R0Y0F3"/>
<proteinExistence type="predicted"/>
<name>A0A9R0Y0F3_TRITD</name>
<accession>A0A9R0Y0F3</accession>
<evidence type="ECO:0000313" key="1">
    <source>
        <dbReference type="EMBL" id="VAI46110.1"/>
    </source>
</evidence>
<keyword evidence="2" id="KW-1185">Reference proteome</keyword>
<evidence type="ECO:0000313" key="2">
    <source>
        <dbReference type="Proteomes" id="UP000324705"/>
    </source>
</evidence>
<dbReference type="Gramene" id="TRITD6Av1G105200.1">
    <property type="protein sequence ID" value="TRITD6Av1G105200.1"/>
    <property type="gene ID" value="TRITD6Av1G105200"/>
</dbReference>
<dbReference type="EMBL" id="LT934121">
    <property type="protein sequence ID" value="VAI46110.1"/>
    <property type="molecule type" value="Genomic_DNA"/>
</dbReference>